<organism evidence="1 2">
    <name type="scientific">Mariniflexile fucanivorans</name>
    <dbReference type="NCBI Taxonomy" id="264023"/>
    <lineage>
        <taxon>Bacteria</taxon>
        <taxon>Pseudomonadati</taxon>
        <taxon>Bacteroidota</taxon>
        <taxon>Flavobacteriia</taxon>
        <taxon>Flavobacteriales</taxon>
        <taxon>Flavobacteriaceae</taxon>
        <taxon>Mariniflexile</taxon>
    </lineage>
</organism>
<dbReference type="Proteomes" id="UP000295455">
    <property type="component" value="Unassembled WGS sequence"/>
</dbReference>
<comment type="caution">
    <text evidence="1">The sequence shown here is derived from an EMBL/GenBank/DDBJ whole genome shotgun (WGS) entry which is preliminary data.</text>
</comment>
<gene>
    <name evidence="1" type="ORF">EV196_101245</name>
</gene>
<name>A0A4R1RS74_9FLAO</name>
<dbReference type="SUPFAM" id="SSF56925">
    <property type="entry name" value="OMPA-like"/>
    <property type="match status" value="1"/>
</dbReference>
<evidence type="ECO:0000313" key="2">
    <source>
        <dbReference type="Proteomes" id="UP000295455"/>
    </source>
</evidence>
<dbReference type="InterPro" id="IPR011250">
    <property type="entry name" value="OMP/PagP_B-barrel"/>
</dbReference>
<sequence length="181" mass="20729">MKQIYMVFCIVFSVSSTSFSQIKKEKTHGIFYKISLATTLTINEDYVAFDDEDSSILIEPSAFFINNTIGYKLDQRTMVGLNFEYNWHSEQGLHFFPTYLNLQHNILFDDTSLFVRGGYGTLLGMGKSFEKGNMYKLGLGIEAVDVNNAFLIGLDFTRKRFGYKNLEGLSSVSIFLEFMLF</sequence>
<dbReference type="AlphaFoldDB" id="A0A4R1RS74"/>
<keyword evidence="2" id="KW-1185">Reference proteome</keyword>
<dbReference type="OrthoDB" id="1134537at2"/>
<dbReference type="RefSeq" id="WP_132214059.1">
    <property type="nucleotide sequence ID" value="NZ_OX156936.1"/>
</dbReference>
<evidence type="ECO:0008006" key="3">
    <source>
        <dbReference type="Google" id="ProtNLM"/>
    </source>
</evidence>
<accession>A0A4R1RS74</accession>
<reference evidence="1 2" key="1">
    <citation type="submission" date="2019-03" db="EMBL/GenBank/DDBJ databases">
        <title>Genomic Encyclopedia of Type Strains, Phase IV (KMG-IV): sequencing the most valuable type-strain genomes for metagenomic binning, comparative biology and taxonomic classification.</title>
        <authorList>
            <person name="Goeker M."/>
        </authorList>
    </citation>
    <scope>NUCLEOTIDE SEQUENCE [LARGE SCALE GENOMIC DNA]</scope>
    <source>
        <strain evidence="1 2">DSM 18792</strain>
    </source>
</reference>
<dbReference type="EMBL" id="SLUP01000001">
    <property type="protein sequence ID" value="TCL68822.1"/>
    <property type="molecule type" value="Genomic_DNA"/>
</dbReference>
<evidence type="ECO:0000313" key="1">
    <source>
        <dbReference type="EMBL" id="TCL68822.1"/>
    </source>
</evidence>
<proteinExistence type="predicted"/>
<protein>
    <recommendedName>
        <fullName evidence="3">Outer membrane protein with beta-barrel domain</fullName>
    </recommendedName>
</protein>